<name>A0ABV8I2M8_9ACTN</name>
<dbReference type="InterPro" id="IPR012347">
    <property type="entry name" value="Ferritin-like"/>
</dbReference>
<dbReference type="RefSeq" id="WP_377285250.1">
    <property type="nucleotide sequence ID" value="NZ_JBHSBM010000009.1"/>
</dbReference>
<evidence type="ECO:0000313" key="4">
    <source>
        <dbReference type="Proteomes" id="UP001595850"/>
    </source>
</evidence>
<evidence type="ECO:0000313" key="3">
    <source>
        <dbReference type="EMBL" id="MFC4057297.1"/>
    </source>
</evidence>
<keyword evidence="1" id="KW-0732">Signal</keyword>
<accession>A0ABV8I2M8</accession>
<dbReference type="Pfam" id="PF03713">
    <property type="entry name" value="DUF305"/>
    <property type="match status" value="1"/>
</dbReference>
<feature type="chain" id="PRO_5046870830" evidence="1">
    <location>
        <begin position="23"/>
        <end position="194"/>
    </location>
</feature>
<comment type="caution">
    <text evidence="3">The sequence shown here is derived from an EMBL/GenBank/DDBJ whole genome shotgun (WGS) entry which is preliminary data.</text>
</comment>
<sequence length="194" mass="20712">MKRFAAVLTAASLLALPACGTAASTYGVRPAAAGTVRAAAAGDVSADDVAFLQMMVAHNRQGMEMAGLVADRSAREDVKELAAEAGAAQRAEATAMARRLYGWDQPLTGGGHAHGDHAELHATGPEEITTLRRMSGAAFDTRFLNVFIAHQHNAVEMARAEIRTGRNPQVLDLAHRIDRSRSELIRRMLARLSS</sequence>
<protein>
    <submittedName>
        <fullName evidence="3">DUF305 domain-containing protein</fullName>
    </submittedName>
</protein>
<organism evidence="3 4">
    <name type="scientific">Planomonospora corallina</name>
    <dbReference type="NCBI Taxonomy" id="1806052"/>
    <lineage>
        <taxon>Bacteria</taxon>
        <taxon>Bacillati</taxon>
        <taxon>Actinomycetota</taxon>
        <taxon>Actinomycetes</taxon>
        <taxon>Streptosporangiales</taxon>
        <taxon>Streptosporangiaceae</taxon>
        <taxon>Planomonospora</taxon>
    </lineage>
</organism>
<dbReference type="InterPro" id="IPR005183">
    <property type="entry name" value="DUF305_CopM-like"/>
</dbReference>
<evidence type="ECO:0000259" key="2">
    <source>
        <dbReference type="Pfam" id="PF03713"/>
    </source>
</evidence>
<dbReference type="EMBL" id="JBHSBM010000009">
    <property type="protein sequence ID" value="MFC4057297.1"/>
    <property type="molecule type" value="Genomic_DNA"/>
</dbReference>
<feature type="signal peptide" evidence="1">
    <location>
        <begin position="1"/>
        <end position="22"/>
    </location>
</feature>
<dbReference type="Gene3D" id="1.20.1260.10">
    <property type="match status" value="1"/>
</dbReference>
<proteinExistence type="predicted"/>
<dbReference type="Proteomes" id="UP001595850">
    <property type="component" value="Unassembled WGS sequence"/>
</dbReference>
<gene>
    <name evidence="3" type="ORF">ACFOWE_03280</name>
</gene>
<feature type="domain" description="DUF305" evidence="2">
    <location>
        <begin position="48"/>
        <end position="189"/>
    </location>
</feature>
<reference evidence="4" key="1">
    <citation type="journal article" date="2019" name="Int. J. Syst. Evol. Microbiol.">
        <title>The Global Catalogue of Microorganisms (GCM) 10K type strain sequencing project: providing services to taxonomists for standard genome sequencing and annotation.</title>
        <authorList>
            <consortium name="The Broad Institute Genomics Platform"/>
            <consortium name="The Broad Institute Genome Sequencing Center for Infectious Disease"/>
            <person name="Wu L."/>
            <person name="Ma J."/>
        </authorList>
    </citation>
    <scope>NUCLEOTIDE SEQUENCE [LARGE SCALE GENOMIC DNA]</scope>
    <source>
        <strain evidence="4">TBRC 4489</strain>
    </source>
</reference>
<evidence type="ECO:0000256" key="1">
    <source>
        <dbReference type="SAM" id="SignalP"/>
    </source>
</evidence>
<keyword evidence="4" id="KW-1185">Reference proteome</keyword>
<dbReference type="PANTHER" id="PTHR36933">
    <property type="entry name" value="SLL0788 PROTEIN"/>
    <property type="match status" value="1"/>
</dbReference>
<dbReference type="PANTHER" id="PTHR36933:SF1">
    <property type="entry name" value="SLL0788 PROTEIN"/>
    <property type="match status" value="1"/>
</dbReference>